<dbReference type="OrthoDB" id="552713at2"/>
<evidence type="ECO:0000313" key="3">
    <source>
        <dbReference type="Proteomes" id="UP000235346"/>
    </source>
</evidence>
<gene>
    <name evidence="2" type="ORF">C1H66_20700</name>
</gene>
<comment type="caution">
    <text evidence="2">The sequence shown here is derived from an EMBL/GenBank/DDBJ whole genome shotgun (WGS) entry which is preliminary data.</text>
</comment>
<sequence length="466" mass="53523">MIISHSQIDHRYRDASPKPLVRISLFRSRINGALKYHEDGVPESQVEDALYLDAEQYRKRYGTRKTNVTVDGELISLYDAYLAFPEPIVDYRIFWQRVKRLQRDGLLDISTMEQAASLTTAHWITIFGGGRRRSFKYEGDEFPEHVGRIFSSVTAFLLEINRYDDRHSIWARLKRGWGLDEAVVEPLAPLDDRSGQIYVIICSESKKKYIGLTRMSLQQRWRHHVRVAMEGDAKTPLAKAIRKFGEDNFSMEVIESELNQDELPIREKFWIDKLKTLEPGGLNASPGGQMGGGKGRAVEYEGESFNSLESAAAVLSERTGIARHVVLRRLSRGDSLPESARKMSKHPEAGSNLWRRWKSLINSIRAGRREGVICERWENYDNFSSDVRDGYKPELRLIRKDTFKPWCQDNFEWVSKQTAVEIVHGKTYQIGGGHSVHLLQLQGLMDFAHRRLSIGSMNKGCHLKMP</sequence>
<dbReference type="Pfam" id="PF01541">
    <property type="entry name" value="GIY-YIG"/>
    <property type="match status" value="1"/>
</dbReference>
<dbReference type="InterPro" id="IPR006350">
    <property type="entry name" value="Intron_endoG1"/>
</dbReference>
<organism evidence="2 3">
    <name type="scientific">Halomonas heilongjiangensis</name>
    <dbReference type="NCBI Taxonomy" id="1387883"/>
    <lineage>
        <taxon>Bacteria</taxon>
        <taxon>Pseudomonadati</taxon>
        <taxon>Pseudomonadota</taxon>
        <taxon>Gammaproteobacteria</taxon>
        <taxon>Oceanospirillales</taxon>
        <taxon>Halomonadaceae</taxon>
        <taxon>Halomonas</taxon>
    </lineage>
</organism>
<proteinExistence type="predicted"/>
<reference evidence="2 3" key="1">
    <citation type="submission" date="2018-01" db="EMBL/GenBank/DDBJ databases">
        <title>Halomonas endophytica sp. nov., isolated from storage liquid in the stems of Populus euphratica.</title>
        <authorList>
            <person name="Chen C."/>
        </authorList>
    </citation>
    <scope>NUCLEOTIDE SEQUENCE [LARGE SCALE GENOMIC DNA]</scope>
    <source>
        <strain evidence="2 3">DSM 26881</strain>
    </source>
</reference>
<accession>A0A2N7TFZ0</accession>
<dbReference type="SUPFAM" id="SSF82771">
    <property type="entry name" value="GIY-YIG endonuclease"/>
    <property type="match status" value="1"/>
</dbReference>
<dbReference type="EMBL" id="PNRE01000100">
    <property type="protein sequence ID" value="PMR67102.1"/>
    <property type="molecule type" value="Genomic_DNA"/>
</dbReference>
<feature type="domain" description="GIY-YIG" evidence="1">
    <location>
        <begin position="194"/>
        <end position="288"/>
    </location>
</feature>
<dbReference type="RefSeq" id="WP_102629764.1">
    <property type="nucleotide sequence ID" value="NZ_PNRE01000100.1"/>
</dbReference>
<evidence type="ECO:0000259" key="1">
    <source>
        <dbReference type="SMART" id="SM00465"/>
    </source>
</evidence>
<dbReference type="AlphaFoldDB" id="A0A2N7TFZ0"/>
<dbReference type="Proteomes" id="UP000235346">
    <property type="component" value="Unassembled WGS sequence"/>
</dbReference>
<dbReference type="InterPro" id="IPR035901">
    <property type="entry name" value="GIY-YIG_endonuc_sf"/>
</dbReference>
<keyword evidence="3" id="KW-1185">Reference proteome</keyword>
<name>A0A2N7TFZ0_9GAMM</name>
<dbReference type="NCBIfam" id="TIGR01453">
    <property type="entry name" value="grpIintron_endo"/>
    <property type="match status" value="1"/>
</dbReference>
<dbReference type="InterPro" id="IPR000305">
    <property type="entry name" value="GIY-YIG_endonuc"/>
</dbReference>
<dbReference type="GO" id="GO:0004519">
    <property type="term" value="F:endonuclease activity"/>
    <property type="evidence" value="ECO:0007669"/>
    <property type="project" value="InterPro"/>
</dbReference>
<evidence type="ECO:0000313" key="2">
    <source>
        <dbReference type="EMBL" id="PMR67102.1"/>
    </source>
</evidence>
<dbReference type="SMART" id="SM00465">
    <property type="entry name" value="GIYc"/>
    <property type="match status" value="1"/>
</dbReference>
<dbReference type="CDD" id="cd10443">
    <property type="entry name" value="GIY-YIG_HE_Tlr8p_PBC-V_like"/>
    <property type="match status" value="1"/>
</dbReference>
<protein>
    <recommendedName>
        <fullName evidence="1">GIY-YIG domain-containing protein</fullName>
    </recommendedName>
</protein>
<dbReference type="Gene3D" id="3.40.1440.10">
    <property type="entry name" value="GIY-YIG endonuclease"/>
    <property type="match status" value="1"/>
</dbReference>